<evidence type="ECO:0000256" key="2">
    <source>
        <dbReference type="ARBA" id="ARBA00023125"/>
    </source>
</evidence>
<dbReference type="GO" id="GO:0003700">
    <property type="term" value="F:DNA-binding transcription factor activity"/>
    <property type="evidence" value="ECO:0007669"/>
    <property type="project" value="TreeGrafter"/>
</dbReference>
<dbReference type="EMBL" id="BSUL01000001">
    <property type="protein sequence ID" value="GMA28564.1"/>
    <property type="molecule type" value="Genomic_DNA"/>
</dbReference>
<accession>A0AA37UGX2</accession>
<dbReference type="SUPFAM" id="SSF47413">
    <property type="entry name" value="lambda repressor-like DNA-binding domains"/>
    <property type="match status" value="1"/>
</dbReference>
<dbReference type="InterPro" id="IPR046335">
    <property type="entry name" value="LacI/GalR-like_sensor"/>
</dbReference>
<keyword evidence="1" id="KW-0805">Transcription regulation</keyword>
<dbReference type="PANTHER" id="PTHR30146:SF109">
    <property type="entry name" value="HTH-TYPE TRANSCRIPTIONAL REGULATOR GALS"/>
    <property type="match status" value="1"/>
</dbReference>
<dbReference type="PANTHER" id="PTHR30146">
    <property type="entry name" value="LACI-RELATED TRANSCRIPTIONAL REPRESSOR"/>
    <property type="match status" value="1"/>
</dbReference>
<keyword evidence="2" id="KW-0238">DNA-binding</keyword>
<dbReference type="Proteomes" id="UP001157160">
    <property type="component" value="Unassembled WGS sequence"/>
</dbReference>
<dbReference type="AlphaFoldDB" id="A0AA37UGX2"/>
<dbReference type="Pfam" id="PF13377">
    <property type="entry name" value="Peripla_BP_3"/>
    <property type="match status" value="1"/>
</dbReference>
<gene>
    <name evidence="5" type="ORF">GCM10025874_18170</name>
</gene>
<dbReference type="Gene3D" id="3.40.50.2300">
    <property type="match status" value="2"/>
</dbReference>
<dbReference type="GO" id="GO:0000976">
    <property type="term" value="F:transcription cis-regulatory region binding"/>
    <property type="evidence" value="ECO:0007669"/>
    <property type="project" value="TreeGrafter"/>
</dbReference>
<sequence>MTARRRRPASAARPRIKDVALAAGVSAQTVSNVLNDKPGFTEETRDRVLQAVAEIGYIRDAAARALRTGQSRRIAFSMNSDNLDPRNPFALTFLQAAMTTASELDRRVIVLMHEREEDGSFAADLADREADGFLLANSGPGDYRVRLLEQAGVPYALMGRTAPGQSQAWIDIDNAAAMTGAVDRVVEHGFTRVAYAGYADGGAWLQDRLDGTRARLAHHGLALRDDFVLEASLPELEPWVRALLQREDRPDAIVTASDSIGIMVVNVAHALGLDVGGHLAVTGFDGGVLATTVIPPLTTVEIPVAEIASRLMHRLVDEIERGRTDAPGEIIATALQEGRTA</sequence>
<dbReference type="PROSITE" id="PS00356">
    <property type="entry name" value="HTH_LACI_1"/>
    <property type="match status" value="1"/>
</dbReference>
<name>A0AA37UGX2_9MICO</name>
<dbReference type="Gene3D" id="1.10.260.40">
    <property type="entry name" value="lambda repressor-like DNA-binding domains"/>
    <property type="match status" value="1"/>
</dbReference>
<organism evidence="5 6">
    <name type="scientific">Arenivirga flava</name>
    <dbReference type="NCBI Taxonomy" id="1930060"/>
    <lineage>
        <taxon>Bacteria</taxon>
        <taxon>Bacillati</taxon>
        <taxon>Actinomycetota</taxon>
        <taxon>Actinomycetes</taxon>
        <taxon>Micrococcales</taxon>
        <taxon>Microbacteriaceae</taxon>
        <taxon>Arenivirga</taxon>
    </lineage>
</organism>
<dbReference type="InterPro" id="IPR010982">
    <property type="entry name" value="Lambda_DNA-bd_dom_sf"/>
</dbReference>
<evidence type="ECO:0000313" key="5">
    <source>
        <dbReference type="EMBL" id="GMA28564.1"/>
    </source>
</evidence>
<keyword evidence="6" id="KW-1185">Reference proteome</keyword>
<comment type="caution">
    <text evidence="5">The sequence shown here is derived from an EMBL/GenBank/DDBJ whole genome shotgun (WGS) entry which is preliminary data.</text>
</comment>
<evidence type="ECO:0000256" key="1">
    <source>
        <dbReference type="ARBA" id="ARBA00023015"/>
    </source>
</evidence>
<keyword evidence="3" id="KW-0804">Transcription</keyword>
<feature type="domain" description="HTH lacI-type" evidence="4">
    <location>
        <begin position="14"/>
        <end position="68"/>
    </location>
</feature>
<dbReference type="InterPro" id="IPR000843">
    <property type="entry name" value="HTH_LacI"/>
</dbReference>
<dbReference type="RefSeq" id="WP_284231890.1">
    <property type="nucleotide sequence ID" value="NZ_BSUL01000001.1"/>
</dbReference>
<reference evidence="5 6" key="1">
    <citation type="journal article" date="2014" name="Int. J. Syst. Evol. Microbiol.">
        <title>Complete genome sequence of Corynebacterium casei LMG S-19264T (=DSM 44701T), isolated from a smear-ripened cheese.</title>
        <authorList>
            <consortium name="US DOE Joint Genome Institute (JGI-PGF)"/>
            <person name="Walter F."/>
            <person name="Albersmeier A."/>
            <person name="Kalinowski J."/>
            <person name="Ruckert C."/>
        </authorList>
    </citation>
    <scope>NUCLEOTIDE SEQUENCE [LARGE SCALE GENOMIC DNA]</scope>
    <source>
        <strain evidence="5 6">NBRC 112289</strain>
    </source>
</reference>
<evidence type="ECO:0000313" key="6">
    <source>
        <dbReference type="Proteomes" id="UP001157160"/>
    </source>
</evidence>
<dbReference type="SUPFAM" id="SSF53822">
    <property type="entry name" value="Periplasmic binding protein-like I"/>
    <property type="match status" value="1"/>
</dbReference>
<proteinExistence type="predicted"/>
<dbReference type="CDD" id="cd01392">
    <property type="entry name" value="HTH_LacI"/>
    <property type="match status" value="1"/>
</dbReference>
<protein>
    <submittedName>
        <fullName evidence="5">Alanine racemase</fullName>
    </submittedName>
</protein>
<dbReference type="SMART" id="SM00354">
    <property type="entry name" value="HTH_LACI"/>
    <property type="match status" value="1"/>
</dbReference>
<evidence type="ECO:0000256" key="3">
    <source>
        <dbReference type="ARBA" id="ARBA00023163"/>
    </source>
</evidence>
<dbReference type="PROSITE" id="PS50932">
    <property type="entry name" value="HTH_LACI_2"/>
    <property type="match status" value="1"/>
</dbReference>
<dbReference type="Pfam" id="PF00356">
    <property type="entry name" value="LacI"/>
    <property type="match status" value="1"/>
</dbReference>
<evidence type="ECO:0000259" key="4">
    <source>
        <dbReference type="PROSITE" id="PS50932"/>
    </source>
</evidence>
<dbReference type="InterPro" id="IPR028082">
    <property type="entry name" value="Peripla_BP_I"/>
</dbReference>